<dbReference type="Proteomes" id="UP000005233">
    <property type="component" value="Chromosome"/>
</dbReference>
<keyword evidence="1" id="KW-1133">Transmembrane helix</keyword>
<dbReference type="EMBL" id="CP003243">
    <property type="protein sequence ID" value="AFC98783.1"/>
    <property type="molecule type" value="Genomic_DNA"/>
</dbReference>
<keyword evidence="1" id="KW-0472">Membrane</keyword>
<keyword evidence="3" id="KW-1185">Reference proteome</keyword>
<proteinExistence type="predicted"/>
<dbReference type="eggNOG" id="arCOG04912">
    <property type="taxonomic scope" value="Archaea"/>
</dbReference>
<evidence type="ECO:0000313" key="3">
    <source>
        <dbReference type="Proteomes" id="UP000005233"/>
    </source>
</evidence>
<sequence>MAKDNGKSLKKATKKEPTNWAKAVIPILLVVIMLGSIFAYVLSNPVNTSNTSKTTSNEKPFNSIMDGLKLLPANLSSARYADLKGDTVLSQYMYNNAYLARTIPPSKTFSADPQKDMLAIYPPGYFGDFQEQFVSLTSFGSSRINSSYTAYDVNGQTVEMVNNKYFYTLNLKPVISGRIENVAKVLESSGNESAYNEYSDLFEELKWKQISTDNATLETVGKSCSYASADRYYAALWPADPKNSSQDRPYSYVAIIHVNHTLADSEYADLASYGASMTKYGFSYYNVQVYDDYIVIEAEGSLDVCMDDALNRWSFIKYKLS</sequence>
<dbReference type="AlphaFoldDB" id="H8I524"/>
<reference evidence="2 3" key="1">
    <citation type="journal article" date="2012" name="J. Bacteriol.">
        <title>Complete genome sequence of a thermophilic methanogen, Methanocella conradii HZ254, isolated from Chinese rice field soil.</title>
        <authorList>
            <person name="Lu Z."/>
            <person name="Lu Y."/>
        </authorList>
    </citation>
    <scope>NUCLEOTIDE SEQUENCE [LARGE SCALE GENOMIC DNA]</scope>
    <source>
        <strain evidence="3">DSM 24694 / JCM 17849 / CGMCC 1.5162 / HZ254</strain>
    </source>
</reference>
<evidence type="ECO:0000313" key="2">
    <source>
        <dbReference type="EMBL" id="AFC98783.1"/>
    </source>
</evidence>
<dbReference type="GeneID" id="11972372"/>
<dbReference type="OrthoDB" id="382223at2157"/>
<dbReference type="HOGENOM" id="CLU_864981_0_0_2"/>
<protein>
    <submittedName>
        <fullName evidence="2">Uncharacterized protein</fullName>
    </submittedName>
</protein>
<feature type="transmembrane region" description="Helical" evidence="1">
    <location>
        <begin position="20"/>
        <end position="42"/>
    </location>
</feature>
<dbReference type="RefSeq" id="WP_014404622.1">
    <property type="nucleotide sequence ID" value="NC_017034.1"/>
</dbReference>
<keyword evidence="1" id="KW-0812">Transmembrane</keyword>
<name>H8I524_METCZ</name>
<organism evidence="2 3">
    <name type="scientific">Methanocella conradii (strain DSM 24694 / JCM 17849 / CGMCC 1.5162 / HZ254)</name>
    <dbReference type="NCBI Taxonomy" id="1041930"/>
    <lineage>
        <taxon>Archaea</taxon>
        <taxon>Methanobacteriati</taxon>
        <taxon>Methanobacteriota</taxon>
        <taxon>Stenosarchaea group</taxon>
        <taxon>Methanomicrobia</taxon>
        <taxon>Methanocellales</taxon>
        <taxon>Methanocellaceae</taxon>
        <taxon>Methanocella</taxon>
    </lineage>
</organism>
<dbReference type="KEGG" id="mez:Mtc_0008"/>
<gene>
    <name evidence="2" type="ordered locus">Mtc_0008</name>
</gene>
<evidence type="ECO:0000256" key="1">
    <source>
        <dbReference type="SAM" id="Phobius"/>
    </source>
</evidence>
<accession>H8I524</accession>